<reference evidence="2 3" key="1">
    <citation type="journal article" date="2003" name="FEMS Microbiol. Lett.">
        <title>Characterization of a novel plasmid from extremely halophilic Archaea: nucleotide sequence and function analysis.</title>
        <authorList>
            <person name="Ye X."/>
            <person name="Ou J."/>
            <person name="Ni L."/>
            <person name="Shi W."/>
            <person name="Shen P."/>
        </authorList>
    </citation>
    <scope>NUCLEOTIDE SEQUENCE [LARGE SCALE GENOMIC DNA]</scope>
</reference>
<proteinExistence type="predicted"/>
<evidence type="ECO:0000256" key="1">
    <source>
        <dbReference type="SAM" id="Phobius"/>
    </source>
</evidence>
<dbReference type="GeneID" id="60339539"/>
<keyword evidence="1" id="KW-0812">Transmembrane</keyword>
<feature type="transmembrane region" description="Helical" evidence="1">
    <location>
        <begin position="20"/>
        <end position="36"/>
    </location>
</feature>
<organism evidence="2 3">
    <name type="scientific">Saline Natrinema sp. J7-1 virus 1</name>
    <dbReference type="NCBI Taxonomy" id="2847285"/>
    <lineage>
        <taxon>Viruses</taxon>
        <taxon>Singelaviria</taxon>
        <taxon>Helvetiavirae</taxon>
        <taxon>Dividoviricota</taxon>
        <taxon>Laserviricetes</taxon>
        <taxon>Halopanivirales</taxon>
        <taxon>Simuloviridae</taxon>
        <taxon>Yingchengvirus</taxon>
        <taxon>Yingchengvirus sinense</taxon>
        <taxon>Yingchengvirus SNJ1</taxon>
    </lineage>
</organism>
<evidence type="ECO:0000313" key="3">
    <source>
        <dbReference type="Proteomes" id="UP000052103"/>
    </source>
</evidence>
<keyword evidence="3" id="KW-1185">Reference proteome</keyword>
<dbReference type="EMBL" id="AY048850">
    <property type="protein sequence ID" value="WBE14029.1"/>
    <property type="molecule type" value="Genomic_DNA"/>
</dbReference>
<sequence>MSSTEELERLMDFEFWEEVLVIFAGYLLPVVVKTVLEGRGIVELPDEVYGVISIIGAGYGLEGSYKHSAIMGGGVYVADTAVNGRMNVQDRLTEMAA</sequence>
<name>A0AAE9VLA4_9VIRU</name>
<dbReference type="KEGG" id="vg:60339539"/>
<keyword evidence="1" id="KW-0472">Membrane</keyword>
<evidence type="ECO:0000313" key="2">
    <source>
        <dbReference type="EMBL" id="WBE14029.1"/>
    </source>
</evidence>
<dbReference type="Proteomes" id="UP000052103">
    <property type="component" value="Segment"/>
</dbReference>
<reference evidence="2 3" key="2">
    <citation type="journal article" date="2012" name="Virology">
        <title>Temperate membrane-containing halophilic archaeal virus SNJ1 has a circular dsDNA genome identical to that of plasmid pHH205.</title>
        <authorList>
            <person name="Zhang Z."/>
            <person name="Liu Y."/>
            <person name="Wang S."/>
            <person name="Yang D."/>
            <person name="Cheng Y."/>
            <person name="Hu J."/>
            <person name="Chen J."/>
            <person name="Mei Y."/>
            <person name="Shen P."/>
            <person name="Bamford D.H."/>
            <person name="Chen X."/>
        </authorList>
    </citation>
    <scope>NUCLEOTIDE SEQUENCE [LARGE SCALE GENOMIC DNA]</scope>
</reference>
<accession>A0AAE9VLA4</accession>
<keyword evidence="1" id="KW-1133">Transmembrane helix</keyword>
<protein>
    <submittedName>
        <fullName evidence="2">Structural protein VP6</fullName>
    </submittedName>
</protein>
<dbReference type="RefSeq" id="YP_010581815.1">
    <property type="nucleotide sequence ID" value="NC_003158.2"/>
</dbReference>